<keyword evidence="1" id="KW-0175">Coiled coil</keyword>
<dbReference type="AlphaFoldDB" id="E1GUE4"/>
<gene>
    <name evidence="2" type="ORF">HMPREF9018_0445</name>
</gene>
<organism evidence="2 3">
    <name type="scientific">Prevotella amnii CRIS 21A-A</name>
    <dbReference type="NCBI Taxonomy" id="679191"/>
    <lineage>
        <taxon>Bacteria</taxon>
        <taxon>Pseudomonadati</taxon>
        <taxon>Bacteroidota</taxon>
        <taxon>Bacteroidia</taxon>
        <taxon>Bacteroidales</taxon>
        <taxon>Prevotellaceae</taxon>
        <taxon>Prevotella</taxon>
    </lineage>
</organism>
<accession>E1GUE4</accession>
<protein>
    <submittedName>
        <fullName evidence="2">Uncharacterized protein</fullName>
    </submittedName>
</protein>
<comment type="caution">
    <text evidence="2">The sequence shown here is derived from an EMBL/GenBank/DDBJ whole genome shotgun (WGS) entry which is preliminary data.</text>
</comment>
<proteinExistence type="predicted"/>
<evidence type="ECO:0000256" key="1">
    <source>
        <dbReference type="SAM" id="Coils"/>
    </source>
</evidence>
<dbReference type="Proteomes" id="UP000016016">
    <property type="component" value="Unassembled WGS sequence"/>
</dbReference>
<reference evidence="2 3" key="1">
    <citation type="submission" date="2010-09" db="EMBL/GenBank/DDBJ databases">
        <authorList>
            <person name="Harkins D.M."/>
            <person name="Madupu R."/>
            <person name="Durkin A.S."/>
            <person name="Torralba M."/>
            <person name="Methe B."/>
            <person name="Sutton G.G."/>
            <person name="Nelson K.E."/>
        </authorList>
    </citation>
    <scope>NUCLEOTIDE SEQUENCE [LARGE SCALE GENOMIC DNA]</scope>
    <source>
        <strain evidence="2 3">CRIS 21A-A</strain>
    </source>
</reference>
<evidence type="ECO:0000313" key="2">
    <source>
        <dbReference type="EMBL" id="EFN91720.1"/>
    </source>
</evidence>
<sequence length="51" mass="6102">MLEVQVNDDHVMFQRQTDKYETNMKELMNKVNDIQNKVTELGAKQEVKNEF</sequence>
<name>E1GUE4_9BACT</name>
<feature type="coiled-coil region" evidence="1">
    <location>
        <begin position="17"/>
        <end position="44"/>
    </location>
</feature>
<evidence type="ECO:0000313" key="3">
    <source>
        <dbReference type="Proteomes" id="UP000016016"/>
    </source>
</evidence>
<dbReference type="EMBL" id="ADFQ01000019">
    <property type="protein sequence ID" value="EFN91720.1"/>
    <property type="molecule type" value="Genomic_DNA"/>
</dbReference>